<protein>
    <recommendedName>
        <fullName evidence="3">ATP-binding protein</fullName>
    </recommendedName>
</protein>
<reference evidence="2" key="1">
    <citation type="submission" date="2020-01" db="EMBL/GenBank/DDBJ databases">
        <authorList>
            <person name="Meier V. D."/>
            <person name="Meier V D."/>
        </authorList>
    </citation>
    <scope>NUCLEOTIDE SEQUENCE</scope>
    <source>
        <strain evidence="2">HLG_WM_MAG_03</strain>
    </source>
</reference>
<dbReference type="CDD" id="cd00267">
    <property type="entry name" value="ABC_ATPase"/>
    <property type="match status" value="1"/>
</dbReference>
<sequence>MRNKLKSVTLINSGDYTFSTIDIDGNVLLSGANGAGKSTFLRAVLFFYNPSLKRADFGIDANKTSFLDYYFPYPQSYLLYEYINQYGRNYVLVFKTKKLRFRFFAIDNYREIDLKKIFYVDGETLEPDMVMMNFRKVSINESDTFVGAEQFQKIIYGQEGRTKKSDLEKYALYNANAEYLHIGNTIKNIFLNHKIDADSIKALLVSNIDEMDRPSVQLEIVKNSIDKFLDKQESIEQFSKYMGISESIAKSKNDYIGLNEQQDIYLLNMIAREYFIVGEQETLSSKMGELQSSFGLKSNERELLETNFSEKSEKLKIDKGILDKDIEEANEYVKEYHEKHIEEKLLKYSEIESLETNVLSIQKAKEILVGKAEDRVKAFDNEVLLQNNKKRELENKEKEEINTHDAMFLKEQSILRETKEQEFEDRSKEYEEDKIKIVSQQNKYRELYQRKKEALVKVQHTKIYEDEILNTKESLVSLKNKQTESLSSSKLLEEQISSLQTQVDSMNKETAHKIDNINLKQNVEIAKIEENISLLNSKIDFHPDSFIAFLDRNNVAHKNQIFSIVKDDILIARDLSPRVINKSNTLYGIEIDVSLSGSLDELKEELKTFKDDSLRLLKEKESLILLIEKESKKAIDKIEKARAEKYREKSELDKKMPLLKSQISIEEEKLKSIIQKAKIEKEKQESLLLDEIEEVNKSIQAYQDKLIEIDNKKEVLKSEIAKKYELFEKEEEHKKDFKIRESNAKKVKLSKLCDNAIYSIDIRKKEMLKNEGISQEGLDKLASDIKKLKKKIVEYKGYEKEINIYKFSQKPKIDKLGIWQEELINIKKIIRQEKEIYDKAIKVISSDIEAISTRNDGYKKTNEGYIDELKFVKQLKDTERGLLERIDILKKDQSSSTDESYLTTTINEYQIHRSSLMQTIYTCKDNLIENVGKLFKKIDRPELLNLIPNRDNTIEEFLRVGADIERFLNEKKIEELIKETISLFKRATRQLTREIEDIQKHTGNINRQLSKIRKGINDLSGISVIDEIDIRLQESENRILLDLAKLKKIHDDYGMDYDESLGEGLFAQINNERTDKEKKADMEMMKVFKSLSQSIESHNKNSLSLDECFEIEFKVSENNNESRWQSTLNGIGSEGTDVIVKILIYVSLLSLTKKESIKDEVDIHCLVDEIGKLSPLYFKEVIDFTNALGIYFVNGMPSEMLVSSFKNHYKLRKIGEKKHKITVATKIIYRVDEEENL</sequence>
<gene>
    <name evidence="2" type="ORF">HELGO_WM30665</name>
</gene>
<keyword evidence="1" id="KW-0175">Coiled coil</keyword>
<proteinExistence type="predicted"/>
<dbReference type="InterPro" id="IPR021979">
    <property type="entry name" value="DUF3584"/>
</dbReference>
<organism evidence="2">
    <name type="scientific">uncultured Sulfurovum sp</name>
    <dbReference type="NCBI Taxonomy" id="269237"/>
    <lineage>
        <taxon>Bacteria</taxon>
        <taxon>Pseudomonadati</taxon>
        <taxon>Campylobacterota</taxon>
        <taxon>Epsilonproteobacteria</taxon>
        <taxon>Campylobacterales</taxon>
        <taxon>Sulfurovaceae</taxon>
        <taxon>Sulfurovum</taxon>
        <taxon>environmental samples</taxon>
    </lineage>
</organism>
<dbReference type="AlphaFoldDB" id="A0A6S6RZY4"/>
<dbReference type="SUPFAM" id="SSF52540">
    <property type="entry name" value="P-loop containing nucleoside triphosphate hydrolases"/>
    <property type="match status" value="1"/>
</dbReference>
<dbReference type="EMBL" id="CACVAR010000042">
    <property type="protein sequence ID" value="CAA6799381.1"/>
    <property type="molecule type" value="Genomic_DNA"/>
</dbReference>
<dbReference type="InterPro" id="IPR027417">
    <property type="entry name" value="P-loop_NTPase"/>
</dbReference>
<feature type="coiled-coil region" evidence="1">
    <location>
        <begin position="599"/>
        <end position="719"/>
    </location>
</feature>
<dbReference type="Pfam" id="PF12128">
    <property type="entry name" value="DUF3584"/>
    <property type="match status" value="1"/>
</dbReference>
<evidence type="ECO:0008006" key="3">
    <source>
        <dbReference type="Google" id="ProtNLM"/>
    </source>
</evidence>
<dbReference type="Gene3D" id="3.40.1140.10">
    <property type="match status" value="1"/>
</dbReference>
<name>A0A6S6RZY4_9BACT</name>
<evidence type="ECO:0000256" key="1">
    <source>
        <dbReference type="SAM" id="Coils"/>
    </source>
</evidence>
<accession>A0A6S6RZY4</accession>
<evidence type="ECO:0000313" key="2">
    <source>
        <dbReference type="EMBL" id="CAA6799381.1"/>
    </source>
</evidence>